<keyword evidence="4" id="KW-0256">Endoplasmic reticulum</keyword>
<feature type="transmembrane region" description="Helical" evidence="11">
    <location>
        <begin position="105"/>
        <end position="127"/>
    </location>
</feature>
<dbReference type="GO" id="GO:0005789">
    <property type="term" value="C:endoplasmic reticulum membrane"/>
    <property type="evidence" value="ECO:0007669"/>
    <property type="project" value="UniProtKB-SubCell"/>
</dbReference>
<feature type="transmembrane region" description="Helical" evidence="11">
    <location>
        <begin position="401"/>
        <end position="425"/>
    </location>
</feature>
<reference evidence="12 13" key="1">
    <citation type="submission" date="2024-11" db="EMBL/GenBank/DDBJ databases">
        <title>Chromosome-level genome assembly of Eucalyptus globulus Labill. provides insights into its genome evolution.</title>
        <authorList>
            <person name="Li X."/>
        </authorList>
    </citation>
    <scope>NUCLEOTIDE SEQUENCE [LARGE SCALE GENOMIC DNA]</scope>
    <source>
        <strain evidence="12">CL2024</strain>
        <tissue evidence="12">Fresh tender leaves</tissue>
    </source>
</reference>
<evidence type="ECO:0000256" key="7">
    <source>
        <dbReference type="ARBA" id="ARBA00023294"/>
    </source>
</evidence>
<dbReference type="InterPro" id="IPR045033">
    <property type="entry name" value="PILS1/3/4/5/7"/>
</dbReference>
<evidence type="ECO:0000256" key="2">
    <source>
        <dbReference type="ARBA" id="ARBA00022448"/>
    </source>
</evidence>
<evidence type="ECO:0000256" key="6">
    <source>
        <dbReference type="ARBA" id="ARBA00023136"/>
    </source>
</evidence>
<comment type="function">
    <text evidence="8">Involved in cellular auxin homeostasis by regulating auxin metabolism. Regulates intracellular auxin accumulation at the endoplasmic reticulum and thus auxin availability for nuclear auxin signaling.</text>
</comment>
<evidence type="ECO:0000256" key="8">
    <source>
        <dbReference type="ARBA" id="ARBA00025100"/>
    </source>
</evidence>
<evidence type="ECO:0000256" key="1">
    <source>
        <dbReference type="ARBA" id="ARBA00004477"/>
    </source>
</evidence>
<keyword evidence="5 11" id="KW-1133">Transmembrane helix</keyword>
<dbReference type="InterPro" id="IPR004776">
    <property type="entry name" value="Mem_transp_PIN-like"/>
</dbReference>
<evidence type="ECO:0000313" key="12">
    <source>
        <dbReference type="EMBL" id="KAL3723592.1"/>
    </source>
</evidence>
<feature type="transmembrane region" description="Helical" evidence="11">
    <location>
        <begin position="73"/>
        <end position="93"/>
    </location>
</feature>
<evidence type="ECO:0000256" key="10">
    <source>
        <dbReference type="SAM" id="MobiDB-lite"/>
    </source>
</evidence>
<gene>
    <name evidence="12" type="ORF">ACJRO7_035726</name>
</gene>
<keyword evidence="7" id="KW-0927">Auxin signaling pathway</keyword>
<evidence type="ECO:0000256" key="11">
    <source>
        <dbReference type="SAM" id="Phobius"/>
    </source>
</evidence>
<comment type="caution">
    <text evidence="12">The sequence shown here is derived from an EMBL/GenBank/DDBJ whole genome shotgun (WGS) entry which is preliminary data.</text>
</comment>
<feature type="transmembrane region" description="Helical" evidence="11">
    <location>
        <begin position="6"/>
        <end position="29"/>
    </location>
</feature>
<dbReference type="GO" id="GO:0009734">
    <property type="term" value="P:auxin-activated signaling pathway"/>
    <property type="evidence" value="ECO:0007669"/>
    <property type="project" value="UniProtKB-KW"/>
</dbReference>
<comment type="subcellular location">
    <subcellularLocation>
        <location evidence="1">Endoplasmic reticulum membrane</location>
        <topology evidence="1">Multi-pass membrane protein</topology>
    </subcellularLocation>
</comment>
<keyword evidence="2" id="KW-0813">Transport</keyword>
<dbReference type="PANTHER" id="PTHR31651:SF6">
    <property type="entry name" value="PROTEIN PIN-LIKES 1-LIKE"/>
    <property type="match status" value="1"/>
</dbReference>
<keyword evidence="6 11" id="KW-0472">Membrane</keyword>
<sequence>MAFWDLFVVALMPVLKVLIITGIGLVLALERINLLGQNARHYLNELVFYVFGPALVCSYLAETVTLESLEELWFMPVNILLTFIIGSFLAWMVNIIARTPQHLRGLVMGCCAAGNLGNLLLIIIPAICDESDSPFGDSTTCTTNGDTYTSLSMSIGAIYIWSYVYVIIRISANKAPSTLGENGSSIKSPGQTSETHAESTTEPFLQSITLEESSAPVDSSIVESEGKETFLQRIRKTAKMLTCGIDLKMLLTPITIGAVSAAPGSSLTGHLRLFLNLITTLENEEQYIMCVIGVSEMFLLDTIEAIIGFIIGIVSPIRDVLIGDDAPLRFIESSILLLGEALVPSQTLIVGANLLRGLQRSEVNIVVILGVILVKYIAMPIIGVGVVKAAAHFGLVGSDPLFQFVLMLQFALPPAMSVGTITQLFGAGEGECSVVMLWTYAVAALSLTLWSTFFMWLVA</sequence>
<name>A0ABD3JDV2_EUCGL</name>
<dbReference type="Pfam" id="PF03547">
    <property type="entry name" value="Mem_trans"/>
    <property type="match status" value="1"/>
</dbReference>
<organism evidence="12 13">
    <name type="scientific">Eucalyptus globulus</name>
    <name type="common">Tasmanian blue gum</name>
    <dbReference type="NCBI Taxonomy" id="34317"/>
    <lineage>
        <taxon>Eukaryota</taxon>
        <taxon>Viridiplantae</taxon>
        <taxon>Streptophyta</taxon>
        <taxon>Embryophyta</taxon>
        <taxon>Tracheophyta</taxon>
        <taxon>Spermatophyta</taxon>
        <taxon>Magnoliopsida</taxon>
        <taxon>eudicotyledons</taxon>
        <taxon>Gunneridae</taxon>
        <taxon>Pentapetalae</taxon>
        <taxon>rosids</taxon>
        <taxon>malvids</taxon>
        <taxon>Myrtales</taxon>
        <taxon>Myrtaceae</taxon>
        <taxon>Myrtoideae</taxon>
        <taxon>Eucalypteae</taxon>
        <taxon>Eucalyptus</taxon>
    </lineage>
</organism>
<feature type="transmembrane region" description="Helical" evidence="11">
    <location>
        <begin position="437"/>
        <end position="458"/>
    </location>
</feature>
<dbReference type="PANTHER" id="PTHR31651">
    <property type="match status" value="1"/>
</dbReference>
<dbReference type="Proteomes" id="UP001634007">
    <property type="component" value="Unassembled WGS sequence"/>
</dbReference>
<feature type="transmembrane region" description="Helical" evidence="11">
    <location>
        <begin position="367"/>
        <end position="395"/>
    </location>
</feature>
<proteinExistence type="inferred from homology"/>
<keyword evidence="13" id="KW-1185">Reference proteome</keyword>
<feature type="region of interest" description="Disordered" evidence="10">
    <location>
        <begin position="178"/>
        <end position="202"/>
    </location>
</feature>
<evidence type="ECO:0000256" key="5">
    <source>
        <dbReference type="ARBA" id="ARBA00022989"/>
    </source>
</evidence>
<dbReference type="AlphaFoldDB" id="A0ABD3JDV2"/>
<evidence type="ECO:0000256" key="9">
    <source>
        <dbReference type="ARBA" id="ARBA00025752"/>
    </source>
</evidence>
<feature type="transmembrane region" description="Helical" evidence="11">
    <location>
        <begin position="147"/>
        <end position="168"/>
    </location>
</feature>
<comment type="similarity">
    <text evidence="9">Belongs to the auxin efflux carrier (TC 2.A.69.2) family.</text>
</comment>
<evidence type="ECO:0000256" key="3">
    <source>
        <dbReference type="ARBA" id="ARBA00022692"/>
    </source>
</evidence>
<protein>
    <submittedName>
        <fullName evidence="12">Uncharacterized protein</fullName>
    </submittedName>
</protein>
<evidence type="ECO:0000256" key="4">
    <source>
        <dbReference type="ARBA" id="ARBA00022824"/>
    </source>
</evidence>
<keyword evidence="3 11" id="KW-0812">Transmembrane</keyword>
<dbReference type="EMBL" id="JBJKBG010000009">
    <property type="protein sequence ID" value="KAL3723592.1"/>
    <property type="molecule type" value="Genomic_DNA"/>
</dbReference>
<accession>A0ABD3JDV2</accession>
<evidence type="ECO:0000313" key="13">
    <source>
        <dbReference type="Proteomes" id="UP001634007"/>
    </source>
</evidence>
<feature type="transmembrane region" description="Helical" evidence="11">
    <location>
        <begin position="41"/>
        <end position="61"/>
    </location>
</feature>